<keyword evidence="2" id="KW-0472">Membrane</keyword>
<feature type="compositionally biased region" description="Basic and acidic residues" evidence="1">
    <location>
        <begin position="343"/>
        <end position="352"/>
    </location>
</feature>
<feature type="transmembrane region" description="Helical" evidence="2">
    <location>
        <begin position="432"/>
        <end position="448"/>
    </location>
</feature>
<feature type="transmembrane region" description="Helical" evidence="2">
    <location>
        <begin position="33"/>
        <end position="52"/>
    </location>
</feature>
<evidence type="ECO:0000256" key="2">
    <source>
        <dbReference type="SAM" id="Phobius"/>
    </source>
</evidence>
<name>A0A8S4P561_OWEFU</name>
<feature type="transmembrane region" description="Helical" evidence="2">
    <location>
        <begin position="150"/>
        <end position="172"/>
    </location>
</feature>
<sequence>MATLRDEFRLHNFGFKLKNHKALSKSQWEWHPVIFLVYRFIVCGYTLGYWIAAVVESTDKARMGIYLTHWTYTMLTLHFLVAFIVAVISHVWKQKISAEPENPSEENTQGTDELENRDVNINYQPMAMDPEKAYIVQTGKTVPWYMMISWVLYDVTLVFSIIVTLVYFGALYDPNNGLDHYNLNRHALNSVIVIIDFAINATPVRLYHIIYPIVYGSCYVIFTLIYWSLDKDNNVVYSILNYNSGTLWEMHPVIFLVYRFIVCGYTLGYWIAAVVESTDKARMGIYLTHWTYTMLTLHFLVAFIIAVISHVRKTRKPGTSEEGHENTGFDGIELESGVGKPPKPTEEDHLKPDPSAAHKTVPWYMIISWILFDVSLIFTIIVTGIYFGAVYNPENGLDHYNINRHAINSILMVIDFALSGTPVRILHMLYPMIYGLIYIIFNVSFWSFDKENNIVYSILNYNPKTLPVAVGVILGLLIVGIPLLKFIYYALFRFKRWIYFKIHKKEYERI</sequence>
<comment type="caution">
    <text evidence="3">The sequence shown here is derived from an EMBL/GenBank/DDBJ whole genome shotgun (WGS) entry which is preliminary data.</text>
</comment>
<dbReference type="InterPro" id="IPR049352">
    <property type="entry name" value="Rost"/>
</dbReference>
<proteinExistence type="predicted"/>
<protein>
    <recommendedName>
        <fullName evidence="5">Protein rolling stone</fullName>
    </recommendedName>
</protein>
<keyword evidence="2" id="KW-1133">Transmembrane helix</keyword>
<evidence type="ECO:0000256" key="1">
    <source>
        <dbReference type="SAM" id="MobiDB-lite"/>
    </source>
</evidence>
<evidence type="ECO:0008006" key="5">
    <source>
        <dbReference type="Google" id="ProtNLM"/>
    </source>
</evidence>
<dbReference type="Proteomes" id="UP000749559">
    <property type="component" value="Unassembled WGS sequence"/>
</dbReference>
<feature type="transmembrane region" description="Helical" evidence="2">
    <location>
        <begin position="361"/>
        <end position="386"/>
    </location>
</feature>
<dbReference type="PANTHER" id="PTHR12242">
    <property type="entry name" value="OS02G0130600 PROTEIN-RELATED"/>
    <property type="match status" value="1"/>
</dbReference>
<feature type="transmembrane region" description="Helical" evidence="2">
    <location>
        <begin position="406"/>
        <end position="425"/>
    </location>
</feature>
<evidence type="ECO:0000313" key="4">
    <source>
        <dbReference type="Proteomes" id="UP000749559"/>
    </source>
</evidence>
<reference evidence="3" key="1">
    <citation type="submission" date="2022-03" db="EMBL/GenBank/DDBJ databases">
        <authorList>
            <person name="Martin C."/>
        </authorList>
    </citation>
    <scope>NUCLEOTIDE SEQUENCE</scope>
</reference>
<feature type="region of interest" description="Disordered" evidence="1">
    <location>
        <begin position="316"/>
        <end position="355"/>
    </location>
</feature>
<dbReference type="PANTHER" id="PTHR12242:SF1">
    <property type="entry name" value="MYND-TYPE DOMAIN-CONTAINING PROTEIN"/>
    <property type="match status" value="1"/>
</dbReference>
<keyword evidence="4" id="KW-1185">Reference proteome</keyword>
<evidence type="ECO:0000313" key="3">
    <source>
        <dbReference type="EMBL" id="CAH1787945.1"/>
    </source>
</evidence>
<dbReference type="AlphaFoldDB" id="A0A8S4P561"/>
<feature type="compositionally biased region" description="Basic and acidic residues" evidence="1">
    <location>
        <begin position="318"/>
        <end position="327"/>
    </location>
</feature>
<feature type="transmembrane region" description="Helical" evidence="2">
    <location>
        <begin position="292"/>
        <end position="311"/>
    </location>
</feature>
<feature type="transmembrane region" description="Helical" evidence="2">
    <location>
        <begin position="209"/>
        <end position="229"/>
    </location>
</feature>
<dbReference type="Pfam" id="PF21534">
    <property type="entry name" value="Rost"/>
    <property type="match status" value="3"/>
</dbReference>
<accession>A0A8S4P561</accession>
<organism evidence="3 4">
    <name type="scientific">Owenia fusiformis</name>
    <name type="common">Polychaete worm</name>
    <dbReference type="NCBI Taxonomy" id="6347"/>
    <lineage>
        <taxon>Eukaryota</taxon>
        <taxon>Metazoa</taxon>
        <taxon>Spiralia</taxon>
        <taxon>Lophotrochozoa</taxon>
        <taxon>Annelida</taxon>
        <taxon>Polychaeta</taxon>
        <taxon>Sedentaria</taxon>
        <taxon>Canalipalpata</taxon>
        <taxon>Sabellida</taxon>
        <taxon>Oweniida</taxon>
        <taxon>Oweniidae</taxon>
        <taxon>Owenia</taxon>
    </lineage>
</organism>
<dbReference type="GO" id="GO:0016020">
    <property type="term" value="C:membrane"/>
    <property type="evidence" value="ECO:0007669"/>
    <property type="project" value="TreeGrafter"/>
</dbReference>
<dbReference type="EMBL" id="CAIIXF020000006">
    <property type="protein sequence ID" value="CAH1787945.1"/>
    <property type="molecule type" value="Genomic_DNA"/>
</dbReference>
<feature type="transmembrane region" description="Helical" evidence="2">
    <location>
        <begin position="468"/>
        <end position="491"/>
    </location>
</feature>
<feature type="transmembrane region" description="Helical" evidence="2">
    <location>
        <begin position="250"/>
        <end position="272"/>
    </location>
</feature>
<dbReference type="OrthoDB" id="419711at2759"/>
<keyword evidence="2" id="KW-0812">Transmembrane</keyword>
<gene>
    <name evidence="3" type="ORF">OFUS_LOCUS13559</name>
</gene>
<feature type="transmembrane region" description="Helical" evidence="2">
    <location>
        <begin position="72"/>
        <end position="92"/>
    </location>
</feature>